<dbReference type="AlphaFoldDB" id="A0A226EJQ8"/>
<keyword evidence="1" id="KW-0472">Membrane</keyword>
<keyword evidence="1" id="KW-1133">Transmembrane helix</keyword>
<comment type="caution">
    <text evidence="2">The sequence shown here is derived from an EMBL/GenBank/DDBJ whole genome shotgun (WGS) entry which is preliminary data.</text>
</comment>
<feature type="transmembrane region" description="Helical" evidence="1">
    <location>
        <begin position="164"/>
        <end position="184"/>
    </location>
</feature>
<feature type="transmembrane region" description="Helical" evidence="1">
    <location>
        <begin position="205"/>
        <end position="224"/>
    </location>
</feature>
<dbReference type="Proteomes" id="UP000198287">
    <property type="component" value="Unassembled WGS sequence"/>
</dbReference>
<dbReference type="OrthoDB" id="7282562at2759"/>
<sequence>MALSMNLMGLELRVTASEEQGLIGVTTFPNGSRVISSGISFQTLQDLQFMMNFSIKSVVVDDFFPEEEIATALQNSTMAYQLATGTADIAIGLLYNVLYRLQYGVPMIAFGSDPFYAHFQQPTNLIEQHNVFQKPFKSDLAIATIMILSAVGILAELSKLTRSWNISLFSVLLRILSGVGWALATISQQGYNNRLNSSESPPRTLINIVICCGMMLSVWLYSFYSAAILSYFTTNIDIIVRFPQLAESGFTVYAISSVNSSLPTHSDDGFKFKHSNVGYNESLELVFKGNHAHLDTTDLFFIAVTQHKKSMEEICEVSKVQIDGGIIKSGFYCSFDFKHRQVFGIGILKIYQSGLTQRYFSNYLKGVVLRFFSLRYNTLELSHLVMVFPMAIKATFLMSGILGLKFGIGRDKENEIDAKVPFNLTLENQTIQIPSSFFYNISTLTTTKPITTSNSSIRGTRHAKIFQLPGYGKTITYDFALHGKCGPGKCHLNDEMCVTWVKVKDGRTGHNNESPLLIHQCLKKNGDYHTKINPSGGGLCGNGEMHSILHEPQACLQDEPPCPLIWKYKCVAISDALDREIHSCRFKTCPPEESCVEVAECDEVLPCIPIATCK</sequence>
<reference evidence="2 3" key="1">
    <citation type="submission" date="2015-12" db="EMBL/GenBank/DDBJ databases">
        <title>The genome of Folsomia candida.</title>
        <authorList>
            <person name="Faddeeva A."/>
            <person name="Derks M.F."/>
            <person name="Anvar Y."/>
            <person name="Smit S."/>
            <person name="Van Straalen N."/>
            <person name="Roelofs D."/>
        </authorList>
    </citation>
    <scope>NUCLEOTIDE SEQUENCE [LARGE SCALE GENOMIC DNA]</scope>
    <source>
        <strain evidence="2 3">VU population</strain>
        <tissue evidence="2">Whole body</tissue>
    </source>
</reference>
<evidence type="ECO:0000256" key="1">
    <source>
        <dbReference type="SAM" id="Phobius"/>
    </source>
</evidence>
<accession>A0A226EJQ8</accession>
<proteinExistence type="predicted"/>
<evidence type="ECO:0000313" key="2">
    <source>
        <dbReference type="EMBL" id="OXA56806.1"/>
    </source>
</evidence>
<keyword evidence="1" id="KW-0812">Transmembrane</keyword>
<gene>
    <name evidence="2" type="ORF">Fcan01_08496</name>
</gene>
<evidence type="ECO:0000313" key="3">
    <source>
        <dbReference type="Proteomes" id="UP000198287"/>
    </source>
</evidence>
<feature type="transmembrane region" description="Helical" evidence="1">
    <location>
        <begin position="140"/>
        <end position="158"/>
    </location>
</feature>
<protein>
    <recommendedName>
        <fullName evidence="4">Ionotropic glutamate receptor C-terminal domain-containing protein</fullName>
    </recommendedName>
</protein>
<keyword evidence="3" id="KW-1185">Reference proteome</keyword>
<feature type="transmembrane region" description="Helical" evidence="1">
    <location>
        <begin position="381"/>
        <end position="404"/>
    </location>
</feature>
<dbReference type="EMBL" id="LNIX01000003">
    <property type="protein sequence ID" value="OXA56806.1"/>
    <property type="molecule type" value="Genomic_DNA"/>
</dbReference>
<evidence type="ECO:0008006" key="4">
    <source>
        <dbReference type="Google" id="ProtNLM"/>
    </source>
</evidence>
<name>A0A226EJQ8_FOLCA</name>
<organism evidence="2 3">
    <name type="scientific">Folsomia candida</name>
    <name type="common">Springtail</name>
    <dbReference type="NCBI Taxonomy" id="158441"/>
    <lineage>
        <taxon>Eukaryota</taxon>
        <taxon>Metazoa</taxon>
        <taxon>Ecdysozoa</taxon>
        <taxon>Arthropoda</taxon>
        <taxon>Hexapoda</taxon>
        <taxon>Collembola</taxon>
        <taxon>Entomobryomorpha</taxon>
        <taxon>Isotomoidea</taxon>
        <taxon>Isotomidae</taxon>
        <taxon>Proisotominae</taxon>
        <taxon>Folsomia</taxon>
    </lineage>
</organism>